<proteinExistence type="predicted"/>
<reference evidence="1" key="1">
    <citation type="submission" date="2022-04" db="EMBL/GenBank/DDBJ databases">
        <title>Jade perch genome.</title>
        <authorList>
            <person name="Chao B."/>
        </authorList>
    </citation>
    <scope>NUCLEOTIDE SEQUENCE</scope>
    <source>
        <strain evidence="1">CB-2022</strain>
    </source>
</reference>
<protein>
    <submittedName>
        <fullName evidence="1">Uncharacterized protein</fullName>
    </submittedName>
</protein>
<gene>
    <name evidence="1" type="ORF">L3Q82_016115</name>
</gene>
<dbReference type="EMBL" id="CM041549">
    <property type="protein sequence ID" value="KAI3357707.1"/>
    <property type="molecule type" value="Genomic_DNA"/>
</dbReference>
<organism evidence="1 2">
    <name type="scientific">Scortum barcoo</name>
    <name type="common">barcoo grunter</name>
    <dbReference type="NCBI Taxonomy" id="214431"/>
    <lineage>
        <taxon>Eukaryota</taxon>
        <taxon>Metazoa</taxon>
        <taxon>Chordata</taxon>
        <taxon>Craniata</taxon>
        <taxon>Vertebrata</taxon>
        <taxon>Euteleostomi</taxon>
        <taxon>Actinopterygii</taxon>
        <taxon>Neopterygii</taxon>
        <taxon>Teleostei</taxon>
        <taxon>Neoteleostei</taxon>
        <taxon>Acanthomorphata</taxon>
        <taxon>Eupercaria</taxon>
        <taxon>Centrarchiformes</taxon>
        <taxon>Terapontoidei</taxon>
        <taxon>Terapontidae</taxon>
        <taxon>Scortum</taxon>
    </lineage>
</organism>
<name>A0ACB8VQ09_9TELE</name>
<evidence type="ECO:0000313" key="1">
    <source>
        <dbReference type="EMBL" id="KAI3357707.1"/>
    </source>
</evidence>
<dbReference type="Proteomes" id="UP000831701">
    <property type="component" value="Chromosome 19"/>
</dbReference>
<comment type="caution">
    <text evidence="1">The sequence shown here is derived from an EMBL/GenBank/DDBJ whole genome shotgun (WGS) entry which is preliminary data.</text>
</comment>
<accession>A0ACB8VQ09</accession>
<evidence type="ECO:0000313" key="2">
    <source>
        <dbReference type="Proteomes" id="UP000831701"/>
    </source>
</evidence>
<sequence>MLPAGWSLHNKGPGISGSLNGPQNTPDAETQMAQLARNKIEARLRMAKLFQQYRAELNTNEHHVTVTSDPASTEEKICLTVSEKKIACNLKNLPEKLPGSQVVVTPLNQSGSPEKQTYKGWVRHADLGQVYVELCETFLNHFAEGMRVNLKFAFNRLPMRHQHRAVTQVYKHRLKEVLFPTGQLSSHHSHLNRLLDLRSNPEQHMAIQHILAHSAKPAPYLVFGPPGTGNIPPKLKLNCNLNPDENTFIIPPIRALMRCKIMVTTLLTAGRLVGGGIPPGHYAYIFVDEAGQASESECIIPIAGLLKPQRCQVVLAGDPKQLGPIITSQKAEKHGMGVSLLERLMSEVNIYQSHENYGFNNRFVTKLLRNYRSHPAILKIPNELFYESQLQPYACREQCGTYCRWEQLPKKGFPLIFHGVAGTDERDARSPSVYNMAEVEVLKGYLKTLVNHLLKKDGDSIGPGEIGIIAPYRKQVEKIQNALQTDQDLKKENLENILVGSVEKFQGKEFNVILLSTVRSNPKLTLCGQQITVGFLDNEKRFNVAMTRAQALLIVIGDPRVLKTDETWNK</sequence>
<keyword evidence="2" id="KW-1185">Reference proteome</keyword>